<dbReference type="GO" id="GO:0046486">
    <property type="term" value="P:glycerolipid metabolic process"/>
    <property type="evidence" value="ECO:0007669"/>
    <property type="project" value="UniProtKB-ARBA"/>
</dbReference>
<feature type="region of interest" description="Disordered" evidence="5">
    <location>
        <begin position="215"/>
        <end position="248"/>
    </location>
</feature>
<proteinExistence type="predicted"/>
<dbReference type="EMBL" id="CAJMWV010003140">
    <property type="protein sequence ID" value="CAE6477218.1"/>
    <property type="molecule type" value="Genomic_DNA"/>
</dbReference>
<evidence type="ECO:0000313" key="7">
    <source>
        <dbReference type="EMBL" id="CAE6477218.1"/>
    </source>
</evidence>
<dbReference type="InterPro" id="IPR016035">
    <property type="entry name" value="Acyl_Trfase/lysoPLipase"/>
</dbReference>
<dbReference type="GO" id="GO:0016020">
    <property type="term" value="C:membrane"/>
    <property type="evidence" value="ECO:0007669"/>
    <property type="project" value="TreeGrafter"/>
</dbReference>
<sequence length="262" mass="29342">MTQKLSSRTYLYPGPPPSDLCRTAVVTARSVDASRPILMRSYAVAHDADLEKFKIWEAARATSAAPLYFRPMKAGLYKVPYLDGCVSGHCNPSWLAMQEVKHIWPNHKIDLFMSLGTGSSNRVTLRGPINNFARGFIYLASSTVQFYEMAWREFRRRYQVSPYVRLSVDNEISKIRLDDPSRLDDITAATLAYLEVARNSEKVQRCVELATGIMPSKLGPANEPDEDEEDTLLSNSHGGHPVKSEGLPAHLELMGDSVSFMK</sequence>
<dbReference type="PANTHER" id="PTHR24185:SF1">
    <property type="entry name" value="CALCIUM-INDEPENDENT PHOSPHOLIPASE A2-GAMMA"/>
    <property type="match status" value="1"/>
</dbReference>
<dbReference type="PROSITE" id="PS51635">
    <property type="entry name" value="PNPLA"/>
    <property type="match status" value="1"/>
</dbReference>
<evidence type="ECO:0000256" key="5">
    <source>
        <dbReference type="SAM" id="MobiDB-lite"/>
    </source>
</evidence>
<comment type="caution">
    <text evidence="4">Lacks conserved residue(s) required for the propagation of feature annotation.</text>
</comment>
<comment type="caution">
    <text evidence="7">The sequence shown here is derived from an EMBL/GenBank/DDBJ whole genome shotgun (WGS) entry which is preliminary data.</text>
</comment>
<dbReference type="AlphaFoldDB" id="A0A8H3H2H5"/>
<feature type="domain" description="PNPLA" evidence="6">
    <location>
        <begin position="1"/>
        <end position="97"/>
    </location>
</feature>
<dbReference type="Gene3D" id="3.40.1090.10">
    <property type="entry name" value="Cytosolic phospholipase A2 catalytic domain"/>
    <property type="match status" value="1"/>
</dbReference>
<evidence type="ECO:0000256" key="3">
    <source>
        <dbReference type="ARBA" id="ARBA00023098"/>
    </source>
</evidence>
<keyword evidence="2" id="KW-0442">Lipid degradation</keyword>
<keyword evidence="1" id="KW-0378">Hydrolase</keyword>
<evidence type="ECO:0000256" key="2">
    <source>
        <dbReference type="ARBA" id="ARBA00022963"/>
    </source>
</evidence>
<dbReference type="GO" id="GO:0019369">
    <property type="term" value="P:arachidonate metabolic process"/>
    <property type="evidence" value="ECO:0007669"/>
    <property type="project" value="TreeGrafter"/>
</dbReference>
<dbReference type="GO" id="GO:0047499">
    <property type="term" value="F:calcium-independent phospholipase A2 activity"/>
    <property type="evidence" value="ECO:0007669"/>
    <property type="project" value="TreeGrafter"/>
</dbReference>
<protein>
    <recommendedName>
        <fullName evidence="6">PNPLA domain-containing protein</fullName>
    </recommendedName>
</protein>
<accession>A0A8H3H2H5</accession>
<keyword evidence="3" id="KW-0443">Lipid metabolism</keyword>
<evidence type="ECO:0000256" key="4">
    <source>
        <dbReference type="PROSITE-ProRule" id="PRU01161"/>
    </source>
</evidence>
<name>A0A8H3H2H5_9AGAM</name>
<dbReference type="Proteomes" id="UP000663831">
    <property type="component" value="Unassembled WGS sequence"/>
</dbReference>
<evidence type="ECO:0000313" key="8">
    <source>
        <dbReference type="Proteomes" id="UP000663831"/>
    </source>
</evidence>
<dbReference type="GO" id="GO:0016042">
    <property type="term" value="P:lipid catabolic process"/>
    <property type="evidence" value="ECO:0007669"/>
    <property type="project" value="UniProtKB-KW"/>
</dbReference>
<dbReference type="SUPFAM" id="SSF52151">
    <property type="entry name" value="FabD/lysophospholipase-like"/>
    <property type="match status" value="1"/>
</dbReference>
<evidence type="ECO:0000256" key="1">
    <source>
        <dbReference type="ARBA" id="ARBA00022801"/>
    </source>
</evidence>
<dbReference type="InterPro" id="IPR002641">
    <property type="entry name" value="PNPLA_dom"/>
</dbReference>
<reference evidence="7" key="1">
    <citation type="submission" date="2021-01" db="EMBL/GenBank/DDBJ databases">
        <authorList>
            <person name="Kaushik A."/>
        </authorList>
    </citation>
    <scope>NUCLEOTIDE SEQUENCE</scope>
    <source>
        <strain evidence="7">AG3-1AP</strain>
    </source>
</reference>
<organism evidence="7 8">
    <name type="scientific">Rhizoctonia solani</name>
    <dbReference type="NCBI Taxonomy" id="456999"/>
    <lineage>
        <taxon>Eukaryota</taxon>
        <taxon>Fungi</taxon>
        <taxon>Dikarya</taxon>
        <taxon>Basidiomycota</taxon>
        <taxon>Agaricomycotina</taxon>
        <taxon>Agaricomycetes</taxon>
        <taxon>Cantharellales</taxon>
        <taxon>Ceratobasidiaceae</taxon>
        <taxon>Rhizoctonia</taxon>
    </lineage>
</organism>
<dbReference type="PANTHER" id="PTHR24185">
    <property type="entry name" value="CALCIUM-INDEPENDENT PHOSPHOLIPASE A2-GAMMA"/>
    <property type="match status" value="1"/>
</dbReference>
<gene>
    <name evidence="7" type="ORF">RDB_LOCUS94182</name>
</gene>
<evidence type="ECO:0000259" key="6">
    <source>
        <dbReference type="PROSITE" id="PS51635"/>
    </source>
</evidence>